<name>A0ACB9SEQ2_9MYRT</name>
<sequence length="702" mass="76322">MIGKVRRVGVLQSLAKQMMFIIERHCRRQSFLRALRWRIWNHHSNKFIHPVSLASIGLQSAVDTADNSFSAKATIGDVHSESVADSESHEGASVTLSGSLKKLLLTDDIKSPQESSLDKQSLVRNGSNNEHSLVPDGRSAEMLEGKKNSEKKSKKQKSSKSGIASDHVKANITASLEGSKQLESEALCLSDTAVEVGKGGKVPGTSDLSNIVAPESQHVESKPGFGGSVDMKDDPPKEMSSAVSTIEHVWKTAPGFKVNSLLEIQQEEQKKVHTERMVSEVPVAVNSQGSMNPRVGVVATPGKAEIKSVRDDLDGQRKIEFKLGKPPIHGGLQNKSQLHDVLAEDISVKSGQREVLDMDLKPSMSSSQVNLGLDQVQVVEEDNFIDAKEAKRNRKKSAKSRAGSRLPVAISPVDAPVISSSSLEKVKRSTVQDAEILPAVSSGPSLGDFVPWKVEPTISQTTAAWSIDSVKAIKPASLRDILKEQEKRLPFSTTIKSLSLKSPRQHSRPMLVHVKTGETGRFSSATKPGKGAKSIPMKASPGGSLSQQKPVEAKPDELFLSSPPSSVPSKAKMGTASKHSEAAFFRDWCESESVRLVGSKDTSFLEYCLTQSRSEAEMLLVENLESFDKFLNYKELLPSDVIEIAFRARNGQKATALGSREMNSNETGLGRKPSTGVARGHGRATIQRGRRRRREEEEGEEG</sequence>
<reference evidence="2" key="1">
    <citation type="journal article" date="2023" name="Front. Plant Sci.">
        <title>Chromosomal-level genome assembly of Melastoma candidum provides insights into trichome evolution.</title>
        <authorList>
            <person name="Zhong Y."/>
            <person name="Wu W."/>
            <person name="Sun C."/>
            <person name="Zou P."/>
            <person name="Liu Y."/>
            <person name="Dai S."/>
            <person name="Zhou R."/>
        </authorList>
    </citation>
    <scope>NUCLEOTIDE SEQUENCE [LARGE SCALE GENOMIC DNA]</scope>
</reference>
<dbReference type="Proteomes" id="UP001057402">
    <property type="component" value="Chromosome 1"/>
</dbReference>
<gene>
    <name evidence="1" type="ORF">MLD38_002093</name>
</gene>
<evidence type="ECO:0000313" key="2">
    <source>
        <dbReference type="Proteomes" id="UP001057402"/>
    </source>
</evidence>
<organism evidence="1 2">
    <name type="scientific">Melastoma candidum</name>
    <dbReference type="NCBI Taxonomy" id="119954"/>
    <lineage>
        <taxon>Eukaryota</taxon>
        <taxon>Viridiplantae</taxon>
        <taxon>Streptophyta</taxon>
        <taxon>Embryophyta</taxon>
        <taxon>Tracheophyta</taxon>
        <taxon>Spermatophyta</taxon>
        <taxon>Magnoliopsida</taxon>
        <taxon>eudicotyledons</taxon>
        <taxon>Gunneridae</taxon>
        <taxon>Pentapetalae</taxon>
        <taxon>rosids</taxon>
        <taxon>malvids</taxon>
        <taxon>Myrtales</taxon>
        <taxon>Melastomataceae</taxon>
        <taxon>Melastomatoideae</taxon>
        <taxon>Melastomateae</taxon>
        <taxon>Melastoma</taxon>
    </lineage>
</organism>
<proteinExistence type="predicted"/>
<comment type="caution">
    <text evidence="1">The sequence shown here is derived from an EMBL/GenBank/DDBJ whole genome shotgun (WGS) entry which is preliminary data.</text>
</comment>
<accession>A0ACB9SEQ2</accession>
<keyword evidence="2" id="KW-1185">Reference proteome</keyword>
<dbReference type="EMBL" id="CM042880">
    <property type="protein sequence ID" value="KAI4389926.1"/>
    <property type="molecule type" value="Genomic_DNA"/>
</dbReference>
<protein>
    <submittedName>
        <fullName evidence="1">Uncharacterized protein</fullName>
    </submittedName>
</protein>
<evidence type="ECO:0000313" key="1">
    <source>
        <dbReference type="EMBL" id="KAI4389926.1"/>
    </source>
</evidence>